<protein>
    <submittedName>
        <fullName evidence="1">Uncharacterized protein</fullName>
    </submittedName>
</protein>
<accession>A0ABT9P798</accession>
<keyword evidence="2" id="KW-1185">Reference proteome</keyword>
<comment type="caution">
    <text evidence="1">The sequence shown here is derived from an EMBL/GenBank/DDBJ whole genome shotgun (WGS) entry which is preliminary data.</text>
</comment>
<reference evidence="1 2" key="1">
    <citation type="submission" date="2023-07" db="EMBL/GenBank/DDBJ databases">
        <title>Sequencing the genomes of 1000 actinobacteria strains.</title>
        <authorList>
            <person name="Klenk H.-P."/>
        </authorList>
    </citation>
    <scope>NUCLEOTIDE SEQUENCE [LARGE SCALE GENOMIC DNA]</scope>
    <source>
        <strain evidence="1 2">DSM 44388</strain>
    </source>
</reference>
<dbReference type="EMBL" id="JAUSQZ010000001">
    <property type="protein sequence ID" value="MDP9828060.1"/>
    <property type="molecule type" value="Genomic_DNA"/>
</dbReference>
<name>A0ABT9P798_9ACTN</name>
<evidence type="ECO:0000313" key="2">
    <source>
        <dbReference type="Proteomes" id="UP001235712"/>
    </source>
</evidence>
<dbReference type="Proteomes" id="UP001235712">
    <property type="component" value="Unassembled WGS sequence"/>
</dbReference>
<proteinExistence type="predicted"/>
<dbReference type="RefSeq" id="WP_307244854.1">
    <property type="nucleotide sequence ID" value="NZ_JAUSQZ010000001.1"/>
</dbReference>
<organism evidence="1 2">
    <name type="scientific">Kineosporia succinea</name>
    <dbReference type="NCBI Taxonomy" id="84632"/>
    <lineage>
        <taxon>Bacteria</taxon>
        <taxon>Bacillati</taxon>
        <taxon>Actinomycetota</taxon>
        <taxon>Actinomycetes</taxon>
        <taxon>Kineosporiales</taxon>
        <taxon>Kineosporiaceae</taxon>
        <taxon>Kineosporia</taxon>
    </lineage>
</organism>
<evidence type="ECO:0000313" key="1">
    <source>
        <dbReference type="EMBL" id="MDP9828060.1"/>
    </source>
</evidence>
<sequence length="90" mass="9563">MPLSITERRTTCATAPVQIEGTLSNGQFFYFRARHTGISLGIGATPDEAVENTVIAVGLAQQGAIPVGPHEWSHLAQPDLVLEALLSLLP</sequence>
<gene>
    <name evidence="1" type="ORF">J2S57_003809</name>
</gene>